<reference evidence="2" key="1">
    <citation type="submission" date="2018-11" db="EMBL/GenBank/DDBJ databases">
        <authorList>
            <consortium name="Genoscope - CEA"/>
            <person name="William W."/>
        </authorList>
    </citation>
    <scope>NUCLEOTIDE SEQUENCE</scope>
</reference>
<organism evidence="2">
    <name type="scientific">Brassica oleracea</name>
    <name type="common">Wild cabbage</name>
    <dbReference type="NCBI Taxonomy" id="3712"/>
    <lineage>
        <taxon>Eukaryota</taxon>
        <taxon>Viridiplantae</taxon>
        <taxon>Streptophyta</taxon>
        <taxon>Embryophyta</taxon>
        <taxon>Tracheophyta</taxon>
        <taxon>Spermatophyta</taxon>
        <taxon>Magnoliopsida</taxon>
        <taxon>eudicotyledons</taxon>
        <taxon>Gunneridae</taxon>
        <taxon>Pentapetalae</taxon>
        <taxon>rosids</taxon>
        <taxon>malvids</taxon>
        <taxon>Brassicales</taxon>
        <taxon>Brassicaceae</taxon>
        <taxon>Brassiceae</taxon>
        <taxon>Brassica</taxon>
    </lineage>
</organism>
<dbReference type="EMBL" id="LR031872">
    <property type="protein sequence ID" value="VDC97807.1"/>
    <property type="molecule type" value="Genomic_DNA"/>
</dbReference>
<evidence type="ECO:0000256" key="1">
    <source>
        <dbReference type="SAM" id="MobiDB-lite"/>
    </source>
</evidence>
<dbReference type="AlphaFoldDB" id="A0A3P6B3J1"/>
<protein>
    <submittedName>
        <fullName evidence="2">Uncharacterized protein</fullName>
    </submittedName>
</protein>
<proteinExistence type="predicted"/>
<gene>
    <name evidence="2" type="ORF">BOLC3T19723H</name>
</gene>
<name>A0A3P6B3J1_BRAOL</name>
<sequence length="53" mass="5765">MKSKQRKTTKQTQTNETGTEQEGLTSGSKGVARRNLIEDITSRAIIVATVPTC</sequence>
<accession>A0A3P6B3J1</accession>
<feature type="region of interest" description="Disordered" evidence="1">
    <location>
        <begin position="1"/>
        <end position="34"/>
    </location>
</feature>
<feature type="compositionally biased region" description="Low complexity" evidence="1">
    <location>
        <begin position="10"/>
        <end position="22"/>
    </location>
</feature>
<evidence type="ECO:0000313" key="2">
    <source>
        <dbReference type="EMBL" id="VDC97807.1"/>
    </source>
</evidence>